<organism evidence="7 8">
    <name type="scientific">Pyxidicoccus fallax</name>
    <dbReference type="NCBI Taxonomy" id="394095"/>
    <lineage>
        <taxon>Bacteria</taxon>
        <taxon>Pseudomonadati</taxon>
        <taxon>Myxococcota</taxon>
        <taxon>Myxococcia</taxon>
        <taxon>Myxococcales</taxon>
        <taxon>Cystobacterineae</taxon>
        <taxon>Myxococcaceae</taxon>
        <taxon>Pyxidicoccus</taxon>
    </lineage>
</organism>
<reference evidence="7 8" key="1">
    <citation type="submission" date="2020-04" db="EMBL/GenBank/DDBJ databases">
        <title>Draft genome of Pyxidicoccus fallax type strain.</title>
        <authorList>
            <person name="Whitworth D.E."/>
        </authorList>
    </citation>
    <scope>NUCLEOTIDE SEQUENCE [LARGE SCALE GENOMIC DNA]</scope>
    <source>
        <strain evidence="7 8">DSM 14698</strain>
    </source>
</reference>
<dbReference type="Proteomes" id="UP000518300">
    <property type="component" value="Unassembled WGS sequence"/>
</dbReference>
<keyword evidence="7" id="KW-0723">Serine/threonine-protein kinase</keyword>
<sequence length="470" mass="51436">MESAHLNPTRLPVGTRVGPWRVMERRGLGAHGAVYRAVGPETGVGPVALKLALHPKDERFAREVELLKRIRHPSVPRLVDHGDWRRPEGFAYPYLVMELVDGVSLYHWARERAPTSRQVLRVLARLARALEATHGAGGVHRDVKGDNVLVSDVGDRVFLTDFGSGHFVGASTLTWHPFPPGTPEYRSPEAWRSMRLLVRGSNAPYAPGPADDVFALGVTAYRLVTDEYPPPSDTVPHFEHEERAAPPSARAVNGRCCEELSDLTARMLSRNPEARGSARELAEVLERAARETGPEADVPLFIRVTSGVDEATVELARPAEHSRRSWLMTASVGWALALAVGWMLGASPDSDEQEAHASMTEDTKDGGTVAVGDSALTAPVSPRQAPASWSTIGVDLPPRPLRGQIRPDAMGRCPHRSHVAINGGCWKKLAVTQKDCEEQDYVYKGACYVPVFRPERPPTSSPTEQFKDSP</sequence>
<evidence type="ECO:0000256" key="2">
    <source>
        <dbReference type="ARBA" id="ARBA00022741"/>
    </source>
</evidence>
<protein>
    <submittedName>
        <fullName evidence="7">Serine/threonine protein kinase</fullName>
    </submittedName>
</protein>
<evidence type="ECO:0000259" key="6">
    <source>
        <dbReference type="PROSITE" id="PS50011"/>
    </source>
</evidence>
<dbReference type="InterPro" id="IPR011009">
    <property type="entry name" value="Kinase-like_dom_sf"/>
</dbReference>
<dbReference type="CDD" id="cd14014">
    <property type="entry name" value="STKc_PknB_like"/>
    <property type="match status" value="1"/>
</dbReference>
<keyword evidence="1" id="KW-0808">Transferase</keyword>
<keyword evidence="4" id="KW-0067">ATP-binding</keyword>
<dbReference type="EMBL" id="JABBJJ010000017">
    <property type="protein sequence ID" value="NMO14373.1"/>
    <property type="molecule type" value="Genomic_DNA"/>
</dbReference>
<dbReference type="PANTHER" id="PTHR43289">
    <property type="entry name" value="MITOGEN-ACTIVATED PROTEIN KINASE KINASE KINASE 20-RELATED"/>
    <property type="match status" value="1"/>
</dbReference>
<keyword evidence="3 7" id="KW-0418">Kinase</keyword>
<gene>
    <name evidence="7" type="ORF">HG543_05810</name>
</gene>
<comment type="caution">
    <text evidence="7">The sequence shown here is derived from an EMBL/GenBank/DDBJ whole genome shotgun (WGS) entry which is preliminary data.</text>
</comment>
<dbReference type="PANTHER" id="PTHR43289:SF6">
    <property type="entry name" value="SERINE_THREONINE-PROTEIN KINASE NEKL-3"/>
    <property type="match status" value="1"/>
</dbReference>
<evidence type="ECO:0000313" key="8">
    <source>
        <dbReference type="Proteomes" id="UP000518300"/>
    </source>
</evidence>
<dbReference type="SUPFAM" id="SSF56112">
    <property type="entry name" value="Protein kinase-like (PK-like)"/>
    <property type="match status" value="1"/>
</dbReference>
<dbReference type="AlphaFoldDB" id="A0A848LCB7"/>
<evidence type="ECO:0000256" key="5">
    <source>
        <dbReference type="SAM" id="MobiDB-lite"/>
    </source>
</evidence>
<accession>A0A848LCB7</accession>
<evidence type="ECO:0000256" key="1">
    <source>
        <dbReference type="ARBA" id="ARBA00022679"/>
    </source>
</evidence>
<dbReference type="PROSITE" id="PS50011">
    <property type="entry name" value="PROTEIN_KINASE_DOM"/>
    <property type="match status" value="1"/>
</dbReference>
<dbReference type="Gene3D" id="3.30.200.20">
    <property type="entry name" value="Phosphorylase Kinase, domain 1"/>
    <property type="match status" value="1"/>
</dbReference>
<evidence type="ECO:0000256" key="3">
    <source>
        <dbReference type="ARBA" id="ARBA00022777"/>
    </source>
</evidence>
<feature type="domain" description="Protein kinase" evidence="6">
    <location>
        <begin position="20"/>
        <end position="301"/>
    </location>
</feature>
<dbReference type="InterPro" id="IPR000719">
    <property type="entry name" value="Prot_kinase_dom"/>
</dbReference>
<evidence type="ECO:0000256" key="4">
    <source>
        <dbReference type="ARBA" id="ARBA00022840"/>
    </source>
</evidence>
<dbReference type="SMART" id="SM00220">
    <property type="entry name" value="S_TKc"/>
    <property type="match status" value="1"/>
</dbReference>
<dbReference type="Gene3D" id="1.10.510.10">
    <property type="entry name" value="Transferase(Phosphotransferase) domain 1"/>
    <property type="match status" value="1"/>
</dbReference>
<keyword evidence="8" id="KW-1185">Reference proteome</keyword>
<feature type="region of interest" description="Disordered" evidence="5">
    <location>
        <begin position="379"/>
        <end position="400"/>
    </location>
</feature>
<proteinExistence type="predicted"/>
<dbReference type="GO" id="GO:0005524">
    <property type="term" value="F:ATP binding"/>
    <property type="evidence" value="ECO:0007669"/>
    <property type="project" value="UniProtKB-KW"/>
</dbReference>
<evidence type="ECO:0000313" key="7">
    <source>
        <dbReference type="EMBL" id="NMO14373.1"/>
    </source>
</evidence>
<dbReference type="Pfam" id="PF00069">
    <property type="entry name" value="Pkinase"/>
    <property type="match status" value="1"/>
</dbReference>
<name>A0A848LCB7_9BACT</name>
<dbReference type="GO" id="GO:0004674">
    <property type="term" value="F:protein serine/threonine kinase activity"/>
    <property type="evidence" value="ECO:0007669"/>
    <property type="project" value="UniProtKB-KW"/>
</dbReference>
<keyword evidence="2" id="KW-0547">Nucleotide-binding</keyword>